<keyword evidence="2" id="KW-1185">Reference proteome</keyword>
<dbReference type="InterPro" id="IPR017439">
    <property type="entry name" value="Amidohydrolase"/>
</dbReference>
<evidence type="ECO:0000313" key="1">
    <source>
        <dbReference type="EMBL" id="MBU5626746.1"/>
    </source>
</evidence>
<dbReference type="Pfam" id="PF01546">
    <property type="entry name" value="Peptidase_M20"/>
    <property type="match status" value="1"/>
</dbReference>
<gene>
    <name evidence="1" type="ORF">KQI82_07440</name>
</gene>
<dbReference type="RefSeq" id="WP_216632196.1">
    <property type="nucleotide sequence ID" value="NZ_JAHLQN010000001.1"/>
</dbReference>
<dbReference type="Proteomes" id="UP000787672">
    <property type="component" value="Unassembled WGS sequence"/>
</dbReference>
<sequence length="479" mass="51334">MDYSAIQSDVQSTVIDWVEQNEQKIIAVSRQLWENPELQYEEVESARLLSGWLEENGFTLERGVADIPTAFVATYTTGEGPVIGILGEYDALPGVGVEIAPVHKPTGKNGHACGHNLYGAGSSAAAIALKQAMDANGIRGTVKMFGCPAEEGGGAKVFMTRDGVFDGLDAVITWHPANASICTQASSLAIYSVRFRFHGRAAHAGVTPHLGRSALDAAILMDVGVQFLREHMPVSNRIHSVITNGGVVPNVVPDFSEIWYNLRAPTRADVDVLLERVTNIARGMALATDTTVEVCKQSRGCSSNNIANAVLSEVALANLKRVGGPKFTKEDWEFAKELNAGVTRQEKLENMRMMYNITDEHAADDLYEGVGDDMLKGQTAPYSGDSGDVSWQMPYCQYSIACQTVGTGNHSWQQTVCAGSHIGQAGMLCAAKALACSAAEFMGRPGLIAAAKAEHAKKTEAYPYTSPIPADAKATDMCK</sequence>
<organism evidence="1 2">
    <name type="scientific">Dysosmobacter acutus</name>
    <dbReference type="NCBI Taxonomy" id="2841504"/>
    <lineage>
        <taxon>Bacteria</taxon>
        <taxon>Bacillati</taxon>
        <taxon>Bacillota</taxon>
        <taxon>Clostridia</taxon>
        <taxon>Eubacteriales</taxon>
        <taxon>Oscillospiraceae</taxon>
        <taxon>Dysosmobacter</taxon>
    </lineage>
</organism>
<dbReference type="PANTHER" id="PTHR30575">
    <property type="entry name" value="PEPTIDASE M20"/>
    <property type="match status" value="1"/>
</dbReference>
<dbReference type="InterPro" id="IPR052030">
    <property type="entry name" value="Peptidase_M20/M20A_hydrolases"/>
</dbReference>
<proteinExistence type="predicted"/>
<dbReference type="EMBL" id="JAHLQN010000001">
    <property type="protein sequence ID" value="MBU5626746.1"/>
    <property type="molecule type" value="Genomic_DNA"/>
</dbReference>
<comment type="caution">
    <text evidence="1">The sequence shown here is derived from an EMBL/GenBank/DDBJ whole genome shotgun (WGS) entry which is preliminary data.</text>
</comment>
<evidence type="ECO:0000313" key="2">
    <source>
        <dbReference type="Proteomes" id="UP000787672"/>
    </source>
</evidence>
<protein>
    <submittedName>
        <fullName evidence="1">Amidohydrolase</fullName>
    </submittedName>
</protein>
<dbReference type="PANTHER" id="PTHR30575:SF0">
    <property type="entry name" value="XAA-ARG DIPEPTIDASE"/>
    <property type="match status" value="1"/>
</dbReference>
<dbReference type="PIRSF" id="PIRSF037227">
    <property type="entry name" value="Aminobenzoyl-glu_utiliz_pB"/>
    <property type="match status" value="1"/>
</dbReference>
<dbReference type="InterPro" id="IPR017145">
    <property type="entry name" value="Aminobenzoyl-glu_utiliz_pB"/>
</dbReference>
<accession>A0ABS6F8Y2</accession>
<name>A0ABS6F8Y2_9FIRM</name>
<dbReference type="InterPro" id="IPR002933">
    <property type="entry name" value="Peptidase_M20"/>
</dbReference>
<reference evidence="1 2" key="1">
    <citation type="submission" date="2021-06" db="EMBL/GenBank/DDBJ databases">
        <authorList>
            <person name="Sun Q."/>
            <person name="Li D."/>
        </authorList>
    </citation>
    <scope>NUCLEOTIDE SEQUENCE [LARGE SCALE GENOMIC DNA]</scope>
    <source>
        <strain evidence="1 2">MSJ-2</strain>
    </source>
</reference>
<dbReference type="NCBIfam" id="TIGR01891">
    <property type="entry name" value="amidohydrolases"/>
    <property type="match status" value="1"/>
</dbReference>